<dbReference type="PANTHER" id="PTHR43080">
    <property type="entry name" value="CBS DOMAIN-CONTAINING PROTEIN CBSX3, MITOCHONDRIAL"/>
    <property type="match status" value="1"/>
</dbReference>
<name>A0A3G6JBB5_9CORY</name>
<dbReference type="EMBL" id="CP033896">
    <property type="protein sequence ID" value="AZA13394.1"/>
    <property type="molecule type" value="Genomic_DNA"/>
</dbReference>
<evidence type="ECO:0000259" key="3">
    <source>
        <dbReference type="PROSITE" id="PS50042"/>
    </source>
</evidence>
<dbReference type="InterPro" id="IPR046342">
    <property type="entry name" value="CBS_dom_sf"/>
</dbReference>
<dbReference type="Pfam" id="PF00571">
    <property type="entry name" value="CBS"/>
    <property type="match status" value="2"/>
</dbReference>
<dbReference type="AlphaFoldDB" id="A0A3G6JBB5"/>
<keyword evidence="5" id="KW-0560">Oxidoreductase</keyword>
<dbReference type="InterPro" id="IPR014710">
    <property type="entry name" value="RmlC-like_jellyroll"/>
</dbReference>
<evidence type="ECO:0000256" key="2">
    <source>
        <dbReference type="PROSITE-ProRule" id="PRU00703"/>
    </source>
</evidence>
<dbReference type="Gene3D" id="2.60.120.10">
    <property type="entry name" value="Jelly Rolls"/>
    <property type="match status" value="1"/>
</dbReference>
<dbReference type="Pfam" id="PF10335">
    <property type="entry name" value="DUF294_C"/>
    <property type="match status" value="1"/>
</dbReference>
<dbReference type="SUPFAM" id="SSF54631">
    <property type="entry name" value="CBS-domain pair"/>
    <property type="match status" value="1"/>
</dbReference>
<dbReference type="GO" id="GO:0008773">
    <property type="term" value="F:[protein-PII] uridylyltransferase activity"/>
    <property type="evidence" value="ECO:0007669"/>
    <property type="project" value="InterPro"/>
</dbReference>
<dbReference type="SUPFAM" id="SSF51206">
    <property type="entry name" value="cAMP-binding domain-like"/>
    <property type="match status" value="1"/>
</dbReference>
<dbReference type="GO" id="GO:0003938">
    <property type="term" value="F:IMP dehydrogenase activity"/>
    <property type="evidence" value="ECO:0007669"/>
    <property type="project" value="UniProtKB-EC"/>
</dbReference>
<feature type="domain" description="CBS" evidence="4">
    <location>
        <begin position="224"/>
        <end position="284"/>
    </location>
</feature>
<feature type="domain" description="Cyclic nucleotide-binding" evidence="3">
    <location>
        <begin position="18"/>
        <end position="116"/>
    </location>
</feature>
<dbReference type="InterPro" id="IPR018821">
    <property type="entry name" value="DUF294_put_nucleoTrafse_sb-bd"/>
</dbReference>
<accession>A0A3G6JBB5</accession>
<sequence>MSTVELEEVARFLAEHEPFSDLHPAAIAELTATITIRYVRRDTPIVAAGASNDELYVIRAGAVDIRAADGVLLDRRDAGRAFGHSTLGTTEPSLYDMVAVEDSLLLCIPETVFVSLCAQYPAIGQYFDSQSGRVAHAAQQLRETAASTLLSTALDEIMVTDPVVIEHTVTIADAAQRMVEHRISCLPIVSATTEDTLAGIITDKDLRRVVGERIAPDNPVTAIMTADVLTATPDTPAFAAMLTMAERHIHHLPIVDRGRLVGIVATGDLLRLTQQDPMFVIGDISRATDTSALATSYHGAKAVACSLIERSGKASDVAHMMTTATDTLTRRAVAIAVEELGAPPVDFAFVTVGSQARQEMGLASDQDNALILSDNFDPAADDAYFAALGERVTRMLAAAGQPLCPGNMMASNPQWRLTTAQWKQHFATWTTDPQPDALLNAQIFFDMRPIAGVPALATEVHEFAVDQAAGARRFQAHLAALATRREPPLGVFRGLVVDRSGEYANTLDIKKGGIAAVVQMARLYGLVAGSYAIGTTARLADASEAGVISAAGAHQLIDAFDLLTTFAQQAQVTAFRAEEQPHYHLNPKLLSKMQRETLRDAFACIKSMQQALANKYPVHQV</sequence>
<dbReference type="InterPro" id="IPR018490">
    <property type="entry name" value="cNMP-bd_dom_sf"/>
</dbReference>
<dbReference type="CDD" id="cd04587">
    <property type="entry name" value="CBS_pair_CAP-ED_NT_Pol-beta-like_DUF294_assoc"/>
    <property type="match status" value="1"/>
</dbReference>
<dbReference type="CDD" id="cd05401">
    <property type="entry name" value="NT_GlnE_GlnD_like"/>
    <property type="match status" value="1"/>
</dbReference>
<dbReference type="SMART" id="SM00116">
    <property type="entry name" value="CBS"/>
    <property type="match status" value="2"/>
</dbReference>
<dbReference type="EC" id="1.1.1.205" evidence="5"/>
<evidence type="ECO:0000259" key="4">
    <source>
        <dbReference type="PROSITE" id="PS51371"/>
    </source>
</evidence>
<dbReference type="PROSITE" id="PS51371">
    <property type="entry name" value="CBS"/>
    <property type="match status" value="2"/>
</dbReference>
<evidence type="ECO:0000313" key="5">
    <source>
        <dbReference type="EMBL" id="AZA13394.1"/>
    </source>
</evidence>
<dbReference type="InterPro" id="IPR000595">
    <property type="entry name" value="cNMP-bd_dom"/>
</dbReference>
<dbReference type="InterPro" id="IPR051257">
    <property type="entry name" value="Diverse_CBS-Domain"/>
</dbReference>
<protein>
    <submittedName>
        <fullName evidence="5">Inosine-5'-monophosphate dehydrogenase</fullName>
        <ecNumber evidence="5">1.1.1.205</ecNumber>
    </submittedName>
</protein>
<keyword evidence="6" id="KW-1185">Reference proteome</keyword>
<feature type="domain" description="CBS" evidence="4">
    <location>
        <begin position="158"/>
        <end position="216"/>
    </location>
</feature>
<dbReference type="Pfam" id="PF03445">
    <property type="entry name" value="DUF294"/>
    <property type="match status" value="1"/>
</dbReference>
<organism evidence="5 6">
    <name type="scientific">Corynebacterium choanae</name>
    <dbReference type="NCBI Taxonomy" id="1862358"/>
    <lineage>
        <taxon>Bacteria</taxon>
        <taxon>Bacillati</taxon>
        <taxon>Actinomycetota</taxon>
        <taxon>Actinomycetes</taxon>
        <taxon>Mycobacteriales</taxon>
        <taxon>Corynebacteriaceae</taxon>
        <taxon>Corynebacterium</taxon>
    </lineage>
</organism>
<dbReference type="OrthoDB" id="9789996at2"/>
<dbReference type="InterPro" id="IPR043519">
    <property type="entry name" value="NT_sf"/>
</dbReference>
<dbReference type="InterPro" id="IPR000644">
    <property type="entry name" value="CBS_dom"/>
</dbReference>
<dbReference type="Pfam" id="PF00027">
    <property type="entry name" value="cNMP_binding"/>
    <property type="match status" value="1"/>
</dbReference>
<dbReference type="PANTHER" id="PTHR43080:SF2">
    <property type="entry name" value="CBS DOMAIN-CONTAINING PROTEIN"/>
    <property type="match status" value="1"/>
</dbReference>
<evidence type="ECO:0000256" key="1">
    <source>
        <dbReference type="ARBA" id="ARBA00023122"/>
    </source>
</evidence>
<dbReference type="CDD" id="cd00038">
    <property type="entry name" value="CAP_ED"/>
    <property type="match status" value="1"/>
</dbReference>
<dbReference type="KEGG" id="ccho:CCHOA_04930"/>
<dbReference type="SUPFAM" id="SSF81301">
    <property type="entry name" value="Nucleotidyltransferase"/>
    <property type="match status" value="1"/>
</dbReference>
<dbReference type="PROSITE" id="PS50042">
    <property type="entry name" value="CNMP_BINDING_3"/>
    <property type="match status" value="1"/>
</dbReference>
<dbReference type="InterPro" id="IPR005105">
    <property type="entry name" value="GlnD_Uridyltrans_N"/>
</dbReference>
<keyword evidence="1 2" id="KW-0129">CBS domain</keyword>
<proteinExistence type="predicted"/>
<evidence type="ECO:0000313" key="6">
    <source>
        <dbReference type="Proteomes" id="UP000269019"/>
    </source>
</evidence>
<gene>
    <name evidence="5" type="primary">guaB1</name>
    <name evidence="5" type="ORF">CCHOA_04930</name>
</gene>
<reference evidence="5 6" key="1">
    <citation type="submission" date="2018-11" db="EMBL/GenBank/DDBJ databases">
        <authorList>
            <person name="Kleinhagauer T."/>
            <person name="Glaeser S.P."/>
            <person name="Spergser J."/>
            <person name="Ruckert C."/>
            <person name="Kaempfer P."/>
            <person name="Busse H.-J."/>
        </authorList>
    </citation>
    <scope>NUCLEOTIDE SEQUENCE [LARGE SCALE GENOMIC DNA]</scope>
    <source>
        <strain evidence="5 6">200CH</strain>
    </source>
</reference>
<dbReference type="SMART" id="SM00100">
    <property type="entry name" value="cNMP"/>
    <property type="match status" value="1"/>
</dbReference>
<dbReference type="Gene3D" id="3.10.580.10">
    <property type="entry name" value="CBS-domain"/>
    <property type="match status" value="1"/>
</dbReference>
<dbReference type="RefSeq" id="WP_123927433.1">
    <property type="nucleotide sequence ID" value="NZ_CP033896.1"/>
</dbReference>
<dbReference type="Proteomes" id="UP000269019">
    <property type="component" value="Chromosome"/>
</dbReference>